<organism evidence="2 3">
    <name type="scientific">Actinomadura keratinilytica</name>
    <dbReference type="NCBI Taxonomy" id="547461"/>
    <lineage>
        <taxon>Bacteria</taxon>
        <taxon>Bacillati</taxon>
        <taxon>Actinomycetota</taxon>
        <taxon>Actinomycetes</taxon>
        <taxon>Streptosporangiales</taxon>
        <taxon>Thermomonosporaceae</taxon>
        <taxon>Actinomadura</taxon>
    </lineage>
</organism>
<evidence type="ECO:0000313" key="3">
    <source>
        <dbReference type="Proteomes" id="UP001500266"/>
    </source>
</evidence>
<comment type="caution">
    <text evidence="2">The sequence shown here is derived from an EMBL/GenBank/DDBJ whole genome shotgun (WGS) entry which is preliminary data.</text>
</comment>
<dbReference type="Proteomes" id="UP001500266">
    <property type="component" value="Unassembled WGS sequence"/>
</dbReference>
<dbReference type="EMBL" id="BAABDO010000168">
    <property type="protein sequence ID" value="GAA4158241.1"/>
    <property type="molecule type" value="Genomic_DNA"/>
</dbReference>
<keyword evidence="3" id="KW-1185">Reference proteome</keyword>
<gene>
    <name evidence="2" type="ORF">GCM10022416_60200</name>
</gene>
<name>A0ABP7ZIG3_9ACTN</name>
<proteinExistence type="predicted"/>
<protein>
    <submittedName>
        <fullName evidence="2">Uncharacterized protein</fullName>
    </submittedName>
</protein>
<sequence>MPHRNAPLTEPGRLRLARLSWTKADRCGVPPNGSRSRPPPLNAGPTATVPKALQA</sequence>
<accession>A0ABP7ZIG3</accession>
<evidence type="ECO:0000313" key="2">
    <source>
        <dbReference type="EMBL" id="GAA4158241.1"/>
    </source>
</evidence>
<feature type="region of interest" description="Disordered" evidence="1">
    <location>
        <begin position="24"/>
        <end position="55"/>
    </location>
</feature>
<evidence type="ECO:0000256" key="1">
    <source>
        <dbReference type="SAM" id="MobiDB-lite"/>
    </source>
</evidence>
<reference evidence="3" key="1">
    <citation type="journal article" date="2019" name="Int. J. Syst. Evol. Microbiol.">
        <title>The Global Catalogue of Microorganisms (GCM) 10K type strain sequencing project: providing services to taxonomists for standard genome sequencing and annotation.</title>
        <authorList>
            <consortium name="The Broad Institute Genomics Platform"/>
            <consortium name="The Broad Institute Genome Sequencing Center for Infectious Disease"/>
            <person name="Wu L."/>
            <person name="Ma J."/>
        </authorList>
    </citation>
    <scope>NUCLEOTIDE SEQUENCE [LARGE SCALE GENOMIC DNA]</scope>
    <source>
        <strain evidence="3">JCM 17316</strain>
    </source>
</reference>